<feature type="coiled-coil region" evidence="14">
    <location>
        <begin position="325"/>
        <end position="373"/>
    </location>
</feature>
<evidence type="ECO:0000256" key="4">
    <source>
        <dbReference type="ARBA" id="ARBA00022475"/>
    </source>
</evidence>
<evidence type="ECO:0000256" key="6">
    <source>
        <dbReference type="ARBA" id="ARBA00022679"/>
    </source>
</evidence>
<dbReference type="EC" id="2.7.13.3" evidence="3"/>
<keyword evidence="9 17" id="KW-0418">Kinase</keyword>
<evidence type="ECO:0000259" key="16">
    <source>
        <dbReference type="PROSITE" id="PS50109"/>
    </source>
</evidence>
<keyword evidence="14" id="KW-0175">Coiled coil</keyword>
<dbReference type="EMBL" id="CP047166">
    <property type="protein sequence ID" value="QRF66214.1"/>
    <property type="molecule type" value="Genomic_DNA"/>
</dbReference>
<comment type="catalytic activity">
    <reaction evidence="1">
        <text>ATP + protein L-histidine = ADP + protein N-phospho-L-histidine.</text>
        <dbReference type="EC" id="2.7.13.3"/>
    </reaction>
</comment>
<sequence>MRRGHPWPAWRTLTLFAFCAGALGALVLTLLLSFFQNRAVERAHTATTSIVELVDDWFSHYTPLPHLLARDPRVITVMAQGVDAANLGWLNRELEVWKDYTYTSDIYLMATDGTTVAASNAETSVSFVGQNFAYRPYFQEAMAGETGRLFALGTTSGLRGYYISAPIRDGAAIVGVAVVKISIEPLELALDNISHGVFVTDETGVIIMSNLAELRLSSLDALTPEARAEIIRTRRFNLEQMDVSPIVPAGRWGLEEPLVKGPVRETGEAQRTYLHLSEPLTQNNWTLHLLYETATAREAAMTWSLLAFSLCLAALAMTAFALGRRQRLIERLNERERSKRELERRVAVRTADLETEVKERRAAEATLRQTQHELVQAGKLAALGQMSAALSHEFNQPLTAIRTYVENAVAFHDAGKTGLASDNLERVLRLTERMAQLSKHLNRFARKSDNDVHAVEIDPVIDEALTLLAGRIERSKTQIDREGARGLVVLGGVARLQHVVMNLVGNAIDAVPDGRSPQITIRMVVQDGCAQMIVEDNGSGIPEEVADKIFDPFFTTKEVGRGLGLGLSICYNIIHDFGGTMAAQTRPEGGARVTVTLRLAKTERGTT</sequence>
<proteinExistence type="predicted"/>
<keyword evidence="13 15" id="KW-0472">Membrane</keyword>
<dbReference type="Gene3D" id="3.30.450.20">
    <property type="entry name" value="PAS domain"/>
    <property type="match status" value="2"/>
</dbReference>
<gene>
    <name evidence="17" type="ORF">GQA70_07795</name>
</gene>
<comment type="subcellular location">
    <subcellularLocation>
        <location evidence="2">Cell membrane</location>
        <topology evidence="2">Multi-pass membrane protein</topology>
    </subcellularLocation>
</comment>
<evidence type="ECO:0000256" key="12">
    <source>
        <dbReference type="ARBA" id="ARBA00023012"/>
    </source>
</evidence>
<feature type="transmembrane region" description="Helical" evidence="15">
    <location>
        <begin position="300"/>
        <end position="322"/>
    </location>
</feature>
<dbReference type="PRINTS" id="PR00344">
    <property type="entry name" value="BCTRLSENSOR"/>
</dbReference>
<evidence type="ECO:0000256" key="5">
    <source>
        <dbReference type="ARBA" id="ARBA00022553"/>
    </source>
</evidence>
<keyword evidence="4" id="KW-1003">Cell membrane</keyword>
<dbReference type="PANTHER" id="PTHR43065">
    <property type="entry name" value="SENSOR HISTIDINE KINASE"/>
    <property type="match status" value="1"/>
</dbReference>
<dbReference type="Proteomes" id="UP000596387">
    <property type="component" value="Chromosome"/>
</dbReference>
<dbReference type="Gene3D" id="3.30.565.10">
    <property type="entry name" value="Histidine kinase-like ATPase, C-terminal domain"/>
    <property type="match status" value="1"/>
</dbReference>
<organism evidence="17 18">
    <name type="scientific">Ponticoccus alexandrii</name>
    <dbReference type="NCBI Taxonomy" id="1943633"/>
    <lineage>
        <taxon>Bacteria</taxon>
        <taxon>Pseudomonadati</taxon>
        <taxon>Pseudomonadota</taxon>
        <taxon>Alphaproteobacteria</taxon>
        <taxon>Rhodobacterales</taxon>
        <taxon>Roseobacteraceae</taxon>
        <taxon>Ponticoccus</taxon>
    </lineage>
</organism>
<evidence type="ECO:0000256" key="7">
    <source>
        <dbReference type="ARBA" id="ARBA00022692"/>
    </source>
</evidence>
<dbReference type="InterPro" id="IPR017055">
    <property type="entry name" value="Sig_transdc_His_kinase_DctB"/>
</dbReference>
<dbReference type="SUPFAM" id="SSF103190">
    <property type="entry name" value="Sensory domain-like"/>
    <property type="match status" value="1"/>
</dbReference>
<feature type="domain" description="Histidine kinase" evidence="16">
    <location>
        <begin position="389"/>
        <end position="601"/>
    </location>
</feature>
<keyword evidence="5" id="KW-0597">Phosphoprotein</keyword>
<dbReference type="InterPro" id="IPR003661">
    <property type="entry name" value="HisK_dim/P_dom"/>
</dbReference>
<dbReference type="InterPro" id="IPR036890">
    <property type="entry name" value="HATPase_C_sf"/>
</dbReference>
<dbReference type="InterPro" id="IPR033479">
    <property type="entry name" value="dCache_1"/>
</dbReference>
<dbReference type="GO" id="GO:0016301">
    <property type="term" value="F:kinase activity"/>
    <property type="evidence" value="ECO:0007669"/>
    <property type="project" value="UniProtKB-KW"/>
</dbReference>
<dbReference type="InterPro" id="IPR029151">
    <property type="entry name" value="Sensor-like_sf"/>
</dbReference>
<dbReference type="InterPro" id="IPR005467">
    <property type="entry name" value="His_kinase_dom"/>
</dbReference>
<keyword evidence="6" id="KW-0808">Transferase</keyword>
<keyword evidence="12" id="KW-0902">Two-component regulatory system</keyword>
<evidence type="ECO:0000256" key="3">
    <source>
        <dbReference type="ARBA" id="ARBA00012438"/>
    </source>
</evidence>
<dbReference type="PROSITE" id="PS50109">
    <property type="entry name" value="HIS_KIN"/>
    <property type="match status" value="1"/>
</dbReference>
<evidence type="ECO:0000256" key="14">
    <source>
        <dbReference type="SAM" id="Coils"/>
    </source>
</evidence>
<evidence type="ECO:0000256" key="10">
    <source>
        <dbReference type="ARBA" id="ARBA00022840"/>
    </source>
</evidence>
<dbReference type="SUPFAM" id="SSF55874">
    <property type="entry name" value="ATPase domain of HSP90 chaperone/DNA topoisomerase II/histidine kinase"/>
    <property type="match status" value="1"/>
</dbReference>
<evidence type="ECO:0000313" key="17">
    <source>
        <dbReference type="EMBL" id="QRF66214.1"/>
    </source>
</evidence>
<evidence type="ECO:0000256" key="13">
    <source>
        <dbReference type="ARBA" id="ARBA00023136"/>
    </source>
</evidence>
<keyword evidence="18" id="KW-1185">Reference proteome</keyword>
<evidence type="ECO:0000256" key="8">
    <source>
        <dbReference type="ARBA" id="ARBA00022741"/>
    </source>
</evidence>
<evidence type="ECO:0000256" key="1">
    <source>
        <dbReference type="ARBA" id="ARBA00000085"/>
    </source>
</evidence>
<dbReference type="SMART" id="SM00388">
    <property type="entry name" value="HisKA"/>
    <property type="match status" value="1"/>
</dbReference>
<dbReference type="PIRSF" id="PIRSF036431">
    <property type="entry name" value="STHK_DctB"/>
    <property type="match status" value="1"/>
</dbReference>
<dbReference type="Pfam" id="PF00512">
    <property type="entry name" value="HisKA"/>
    <property type="match status" value="1"/>
</dbReference>
<reference evidence="17 18" key="1">
    <citation type="submission" date="2019-12" db="EMBL/GenBank/DDBJ databases">
        <title>Complete Genome Sequence of a Quorum-Sensing Bacterium,Rhodobacteraceae bacterium C31, Isolated from a marine microalgae symbiotic bacteria.</title>
        <authorList>
            <person name="Zhang Y."/>
        </authorList>
    </citation>
    <scope>NUCLEOTIDE SEQUENCE [LARGE SCALE GENOMIC DNA]</scope>
    <source>
        <strain evidence="17 18">C31</strain>
    </source>
</reference>
<keyword evidence="10" id="KW-0067">ATP-binding</keyword>
<evidence type="ECO:0000256" key="9">
    <source>
        <dbReference type="ARBA" id="ARBA00022777"/>
    </source>
</evidence>
<dbReference type="SUPFAM" id="SSF47384">
    <property type="entry name" value="Homodimeric domain of signal transducing histidine kinase"/>
    <property type="match status" value="1"/>
</dbReference>
<evidence type="ECO:0000256" key="2">
    <source>
        <dbReference type="ARBA" id="ARBA00004651"/>
    </source>
</evidence>
<keyword evidence="8" id="KW-0547">Nucleotide-binding</keyword>
<dbReference type="Gene3D" id="1.10.287.130">
    <property type="match status" value="1"/>
</dbReference>
<evidence type="ECO:0000256" key="11">
    <source>
        <dbReference type="ARBA" id="ARBA00022989"/>
    </source>
</evidence>
<accession>A0ABX7F6Y4</accession>
<dbReference type="InterPro" id="IPR004358">
    <property type="entry name" value="Sig_transdc_His_kin-like_C"/>
</dbReference>
<dbReference type="Pfam" id="PF02518">
    <property type="entry name" value="HATPase_c"/>
    <property type="match status" value="1"/>
</dbReference>
<dbReference type="RefSeq" id="WP_251374228.1">
    <property type="nucleotide sequence ID" value="NZ_CP047166.1"/>
</dbReference>
<evidence type="ECO:0000313" key="18">
    <source>
        <dbReference type="Proteomes" id="UP000596387"/>
    </source>
</evidence>
<evidence type="ECO:0000256" key="15">
    <source>
        <dbReference type="SAM" id="Phobius"/>
    </source>
</evidence>
<dbReference type="InterPro" id="IPR003594">
    <property type="entry name" value="HATPase_dom"/>
</dbReference>
<keyword evidence="11 15" id="KW-1133">Transmembrane helix</keyword>
<protein>
    <recommendedName>
        <fullName evidence="3">histidine kinase</fullName>
        <ecNumber evidence="3">2.7.13.3</ecNumber>
    </recommendedName>
</protein>
<name>A0ABX7F6Y4_9RHOB</name>
<dbReference type="Pfam" id="PF02743">
    <property type="entry name" value="dCache_1"/>
    <property type="match status" value="1"/>
</dbReference>
<dbReference type="CDD" id="cd00082">
    <property type="entry name" value="HisKA"/>
    <property type="match status" value="1"/>
</dbReference>
<dbReference type="InterPro" id="IPR036097">
    <property type="entry name" value="HisK_dim/P_sf"/>
</dbReference>
<dbReference type="PANTHER" id="PTHR43065:SF46">
    <property type="entry name" value="C4-DICARBOXYLATE TRANSPORT SENSOR PROTEIN DCTB"/>
    <property type="match status" value="1"/>
</dbReference>
<feature type="transmembrane region" description="Helical" evidence="15">
    <location>
        <begin position="12"/>
        <end position="35"/>
    </location>
</feature>
<dbReference type="SMART" id="SM00387">
    <property type="entry name" value="HATPase_c"/>
    <property type="match status" value="1"/>
</dbReference>
<keyword evidence="7 15" id="KW-0812">Transmembrane</keyword>